<protein>
    <submittedName>
        <fullName evidence="2">Helix-turn-helix domain-containing protein</fullName>
    </submittedName>
</protein>
<sequence>MHTGKLIRDLREARGWSQSRLADALTDHAGQPMSREYISRRWESCKSVPSPFWMRHLAAVLDVPLAAMESDVNRRKFLSAIAATTVAPAVAADLLAEGFSARLQGAGPSVEEWGSTLTGYGADYMTLGAAEIQKRLAIDLAVIQQQCDTPRMWAHASRLMTLYAKTFPGSDGSKAVTWYRMAAESADRSRDIHTRVWVRGRAAIALGYEGASLPVANMFADQALSLDDRPSLGRLNAIYGKAHAAAITGDTETARALDIEGRRVFDRTGSGDGEASDYAVPYWRLGVFRSLLSARIGDQATAVEAQDEARKLLPATMPRFATHLEMHRGLMLARTGDREGGIAYARAALDALPPEKHSLTLRMLMDEVSA</sequence>
<name>A0ABV8DPT5_9NOCA</name>
<evidence type="ECO:0000313" key="3">
    <source>
        <dbReference type="Proteomes" id="UP001595696"/>
    </source>
</evidence>
<accession>A0ABV8DPT5</accession>
<feature type="domain" description="HTH cro/C1-type" evidence="1">
    <location>
        <begin position="7"/>
        <end position="68"/>
    </location>
</feature>
<dbReference type="PROSITE" id="PS50943">
    <property type="entry name" value="HTH_CROC1"/>
    <property type="match status" value="1"/>
</dbReference>
<dbReference type="SUPFAM" id="SSF47413">
    <property type="entry name" value="lambda repressor-like DNA-binding domains"/>
    <property type="match status" value="1"/>
</dbReference>
<gene>
    <name evidence="2" type="ORF">ACFO0B_08095</name>
</gene>
<dbReference type="InterPro" id="IPR001387">
    <property type="entry name" value="Cro/C1-type_HTH"/>
</dbReference>
<dbReference type="CDD" id="cd00093">
    <property type="entry name" value="HTH_XRE"/>
    <property type="match status" value="1"/>
</dbReference>
<organism evidence="2 3">
    <name type="scientific">Nocardia jiangsuensis</name>
    <dbReference type="NCBI Taxonomy" id="1691563"/>
    <lineage>
        <taxon>Bacteria</taxon>
        <taxon>Bacillati</taxon>
        <taxon>Actinomycetota</taxon>
        <taxon>Actinomycetes</taxon>
        <taxon>Mycobacteriales</taxon>
        <taxon>Nocardiaceae</taxon>
        <taxon>Nocardia</taxon>
    </lineage>
</organism>
<dbReference type="EMBL" id="JBHSAX010000007">
    <property type="protein sequence ID" value="MFC3961946.1"/>
    <property type="molecule type" value="Genomic_DNA"/>
</dbReference>
<proteinExistence type="predicted"/>
<dbReference type="InterPro" id="IPR010982">
    <property type="entry name" value="Lambda_DNA-bd_dom_sf"/>
</dbReference>
<evidence type="ECO:0000259" key="1">
    <source>
        <dbReference type="PROSITE" id="PS50943"/>
    </source>
</evidence>
<keyword evidence="3" id="KW-1185">Reference proteome</keyword>
<dbReference type="Gene3D" id="1.10.260.40">
    <property type="entry name" value="lambda repressor-like DNA-binding domains"/>
    <property type="match status" value="1"/>
</dbReference>
<dbReference type="Proteomes" id="UP001595696">
    <property type="component" value="Unassembled WGS sequence"/>
</dbReference>
<evidence type="ECO:0000313" key="2">
    <source>
        <dbReference type="EMBL" id="MFC3961946.1"/>
    </source>
</evidence>
<reference evidence="3" key="1">
    <citation type="journal article" date="2019" name="Int. J. Syst. Evol. Microbiol.">
        <title>The Global Catalogue of Microorganisms (GCM) 10K type strain sequencing project: providing services to taxonomists for standard genome sequencing and annotation.</title>
        <authorList>
            <consortium name="The Broad Institute Genomics Platform"/>
            <consortium name="The Broad Institute Genome Sequencing Center for Infectious Disease"/>
            <person name="Wu L."/>
            <person name="Ma J."/>
        </authorList>
    </citation>
    <scope>NUCLEOTIDE SEQUENCE [LARGE SCALE GENOMIC DNA]</scope>
    <source>
        <strain evidence="3">CGMCC 4.7330</strain>
    </source>
</reference>
<comment type="caution">
    <text evidence="2">The sequence shown here is derived from an EMBL/GenBank/DDBJ whole genome shotgun (WGS) entry which is preliminary data.</text>
</comment>